<accession>A0A5N6KL41</accession>
<keyword evidence="2" id="KW-1185">Reference proteome</keyword>
<evidence type="ECO:0000313" key="1">
    <source>
        <dbReference type="EMBL" id="KAB8304494.1"/>
    </source>
</evidence>
<proteinExistence type="predicted"/>
<gene>
    <name evidence="1" type="ORF">EYC80_003883</name>
</gene>
<sequence length="81" mass="9537">MKYAGFSRRIQGLKIHALIDGRRMSKFTRAGSQCDGIQIYTHKGHVRKCFLVLEEYRSWFMNHKLGNISYFSIISYFSPFP</sequence>
<dbReference type="EMBL" id="VIGI01000001">
    <property type="protein sequence ID" value="KAB8304494.1"/>
    <property type="molecule type" value="Genomic_DNA"/>
</dbReference>
<dbReference type="Proteomes" id="UP000326757">
    <property type="component" value="Unassembled WGS sequence"/>
</dbReference>
<comment type="caution">
    <text evidence="1">The sequence shown here is derived from an EMBL/GenBank/DDBJ whole genome shotgun (WGS) entry which is preliminary data.</text>
</comment>
<reference evidence="1 2" key="1">
    <citation type="submission" date="2019-06" db="EMBL/GenBank/DDBJ databases">
        <title>Genome Sequence of the Brown Rot Fungal Pathogen Monilinia laxa.</title>
        <authorList>
            <person name="De Miccolis Angelini R.M."/>
            <person name="Landi L."/>
            <person name="Abate D."/>
            <person name="Pollastro S."/>
            <person name="Romanazzi G."/>
            <person name="Faretra F."/>
        </authorList>
    </citation>
    <scope>NUCLEOTIDE SEQUENCE [LARGE SCALE GENOMIC DNA]</scope>
    <source>
        <strain evidence="1 2">Mlax316</strain>
    </source>
</reference>
<organism evidence="1 2">
    <name type="scientific">Monilinia laxa</name>
    <name type="common">Brown rot fungus</name>
    <name type="synonym">Sclerotinia laxa</name>
    <dbReference type="NCBI Taxonomy" id="61186"/>
    <lineage>
        <taxon>Eukaryota</taxon>
        <taxon>Fungi</taxon>
        <taxon>Dikarya</taxon>
        <taxon>Ascomycota</taxon>
        <taxon>Pezizomycotina</taxon>
        <taxon>Leotiomycetes</taxon>
        <taxon>Helotiales</taxon>
        <taxon>Sclerotiniaceae</taxon>
        <taxon>Monilinia</taxon>
    </lineage>
</organism>
<name>A0A5N6KL41_MONLA</name>
<evidence type="ECO:0000313" key="2">
    <source>
        <dbReference type="Proteomes" id="UP000326757"/>
    </source>
</evidence>
<dbReference type="AlphaFoldDB" id="A0A5N6KL41"/>
<protein>
    <submittedName>
        <fullName evidence="1">Uncharacterized protein</fullName>
    </submittedName>
</protein>